<evidence type="ECO:0000313" key="3">
    <source>
        <dbReference type="EMBL" id="KAF6806857.1"/>
    </source>
</evidence>
<organism evidence="3 4">
    <name type="scientific">Colletotrichum musicola</name>
    <dbReference type="NCBI Taxonomy" id="2175873"/>
    <lineage>
        <taxon>Eukaryota</taxon>
        <taxon>Fungi</taxon>
        <taxon>Dikarya</taxon>
        <taxon>Ascomycota</taxon>
        <taxon>Pezizomycotina</taxon>
        <taxon>Sordariomycetes</taxon>
        <taxon>Hypocreomycetidae</taxon>
        <taxon>Glomerellales</taxon>
        <taxon>Glomerellaceae</taxon>
        <taxon>Colletotrichum</taxon>
        <taxon>Colletotrichum orchidearum species complex</taxon>
    </lineage>
</organism>
<feature type="compositionally biased region" description="Pro residues" evidence="1">
    <location>
        <begin position="191"/>
        <end position="210"/>
    </location>
</feature>
<evidence type="ECO:0000256" key="1">
    <source>
        <dbReference type="SAM" id="MobiDB-lite"/>
    </source>
</evidence>
<proteinExistence type="predicted"/>
<accession>A0A8H6J5P5</accession>
<dbReference type="AlphaFoldDB" id="A0A8H6J5P5"/>
<reference evidence="3" key="1">
    <citation type="journal article" date="2020" name="Phytopathology">
        <title>Genome Sequence Resources of Colletotrichum truncatum, C. plurivorum, C. musicola, and C. sojae: Four Species Pathogenic to Soybean (Glycine max).</title>
        <authorList>
            <person name="Rogerio F."/>
            <person name="Boufleur T.R."/>
            <person name="Ciampi-Guillardi M."/>
            <person name="Sukno S.A."/>
            <person name="Thon M.R."/>
            <person name="Massola Junior N.S."/>
            <person name="Baroncelli R."/>
        </authorList>
    </citation>
    <scope>NUCLEOTIDE SEQUENCE</scope>
    <source>
        <strain evidence="3">LFN0074</strain>
    </source>
</reference>
<evidence type="ECO:0000313" key="4">
    <source>
        <dbReference type="Proteomes" id="UP000639643"/>
    </source>
</evidence>
<keyword evidence="2" id="KW-0812">Transmembrane</keyword>
<evidence type="ECO:0000256" key="2">
    <source>
        <dbReference type="SAM" id="Phobius"/>
    </source>
</evidence>
<feature type="region of interest" description="Disordered" evidence="1">
    <location>
        <begin position="183"/>
        <end position="232"/>
    </location>
</feature>
<dbReference type="EMBL" id="WIGM01001003">
    <property type="protein sequence ID" value="KAF6806857.1"/>
    <property type="molecule type" value="Genomic_DNA"/>
</dbReference>
<keyword evidence="2" id="KW-0472">Membrane</keyword>
<feature type="transmembrane region" description="Helical" evidence="2">
    <location>
        <begin position="150"/>
        <end position="176"/>
    </location>
</feature>
<comment type="caution">
    <text evidence="3">The sequence shown here is derived from an EMBL/GenBank/DDBJ whole genome shotgun (WGS) entry which is preliminary data.</text>
</comment>
<keyword evidence="4" id="KW-1185">Reference proteome</keyword>
<keyword evidence="2" id="KW-1133">Transmembrane helix</keyword>
<protein>
    <submittedName>
        <fullName evidence="3">Uncharacterized protein</fullName>
    </submittedName>
</protein>
<sequence>MLAAAEAVRAMNIANPIAQRTSPAMALDDGQGTSPAPTNRPILRFRNAHVARQQNTVTCGYLFDQRLLYPWLAIGCSGSCRTEGGYIGCETSVATACYPGTASAMCAQGGSAGARDLCCKHRRMDTTMFDDDNDEWQRAPIYNAAAAAPVGAIVGGIIGGVAVIALTAGVIAWLVLRRRKEARNASGGGPHQPPNGPQPIQPYVPTPQGWPPTAGAQPLPPKGGASPGIYEVPRHQPTLQAHNPAPPMAMYAAPAVVEAAGTHDLGGGVPVSPPPIYEAPAVNAMGTRDNPAQMG</sequence>
<gene>
    <name evidence="3" type="ORF">CMUS01_14266</name>
</gene>
<name>A0A8H6J5P5_9PEZI</name>
<dbReference type="Proteomes" id="UP000639643">
    <property type="component" value="Unassembled WGS sequence"/>
</dbReference>